<dbReference type="Gene3D" id="1.10.238.10">
    <property type="entry name" value="EF-hand"/>
    <property type="match status" value="7"/>
</dbReference>
<evidence type="ECO:0000256" key="5">
    <source>
        <dbReference type="SAM" id="MobiDB-lite"/>
    </source>
</evidence>
<feature type="compositionally biased region" description="Basic and acidic residues" evidence="5">
    <location>
        <begin position="483"/>
        <end position="493"/>
    </location>
</feature>
<dbReference type="InterPro" id="IPR018247">
    <property type="entry name" value="EF_Hand_1_Ca_BS"/>
</dbReference>
<keyword evidence="4" id="KW-0325">Glycoprotein</keyword>
<dbReference type="SUPFAM" id="SSF47473">
    <property type="entry name" value="EF-hand"/>
    <property type="match status" value="6"/>
</dbReference>
<keyword evidence="6" id="KW-0812">Transmembrane</keyword>
<dbReference type="GO" id="GO:0005576">
    <property type="term" value="C:extracellular region"/>
    <property type="evidence" value="ECO:0007669"/>
    <property type="project" value="UniProtKB-SubCell"/>
</dbReference>
<keyword evidence="6" id="KW-0472">Membrane</keyword>
<evidence type="ECO:0000259" key="7">
    <source>
        <dbReference type="PROSITE" id="PS50222"/>
    </source>
</evidence>
<dbReference type="PANTHER" id="PTHR10827">
    <property type="entry name" value="RETICULOCALBIN"/>
    <property type="match status" value="1"/>
</dbReference>
<dbReference type="InterPro" id="IPR011992">
    <property type="entry name" value="EF-hand-dom_pair"/>
</dbReference>
<evidence type="ECO:0000313" key="9">
    <source>
        <dbReference type="Proteomes" id="UP000427281"/>
    </source>
</evidence>
<dbReference type="Pfam" id="PF10591">
    <property type="entry name" value="SPARC_Ca_bdg"/>
    <property type="match status" value="1"/>
</dbReference>
<feature type="compositionally biased region" description="Basic and acidic residues" evidence="5">
    <location>
        <begin position="500"/>
        <end position="511"/>
    </location>
</feature>
<dbReference type="EMBL" id="CP043930">
    <property type="protein sequence ID" value="QGQ24800.1"/>
    <property type="molecule type" value="Genomic_DNA"/>
</dbReference>
<feature type="transmembrane region" description="Helical" evidence="6">
    <location>
        <begin position="845"/>
        <end position="866"/>
    </location>
</feature>
<evidence type="ECO:0000256" key="2">
    <source>
        <dbReference type="ARBA" id="ARBA00022525"/>
    </source>
</evidence>
<dbReference type="AlphaFoldDB" id="A0A6I6AHC8"/>
<evidence type="ECO:0000256" key="3">
    <source>
        <dbReference type="ARBA" id="ARBA00023157"/>
    </source>
</evidence>
<reference evidence="8 9" key="1">
    <citation type="submission" date="2019-09" db="EMBL/GenBank/DDBJ databases">
        <title>Gimesia benthica sp. nov., a novel bacterium isolated from deep-sea water of the Northwest Indian Ocean.</title>
        <authorList>
            <person name="Dai X."/>
        </authorList>
    </citation>
    <scope>NUCLEOTIDE SEQUENCE [LARGE SCALE GENOMIC DNA]</scope>
    <source>
        <strain evidence="8 9">E7</strain>
    </source>
</reference>
<name>A0A6I6AHC8_9PLAN</name>
<keyword evidence="2" id="KW-0964">Secreted</keyword>
<accession>A0A6I6AHC8</accession>
<sequence>MPMSYFSRFMSTAAAILSGLLLLLAGGLLTPLSAAEDEQQEASFLEGIPQSTELKIRSQFDKADTNGDKVLDQAEYLARLKPEHQKVGRLEFLISDQDDDQQMTFEEFFRTPAVPADLRRIPDPVRDRVKVLVSSLNSQFAKWDIDGDGGLSKEEFRASRLKESVPGMERTFFPEWDLDKDEQITRDEITRLLEIAYAVRTPEGELLREPTGRVVNWMLFRHLDADHNGQLNAAELKPQLKTDNKVQDLLKQADQNQDQQLSLKEWKSTRDCWIDPYYYFKRIDKNFDARLNPEELAGDSGFHRDLAPYLIPAFDSNADGMLSLYEYRNTPITNPVVKWHVGRKDTNNNGMLSETEFDWNLGLSARSLVRESFHLLDLDQNRQLDEGEFLFTTNAQTPRKTFDKADTNGDKVLDQAEYLARLKPEHQKVGRLEFLLGDFDQDQKMSFHEYFSTPAVPLGQRRIPDPVIDRVQQLLAMQEKRFRAQKDDIEKQSASEAPETPEKDGSSETKKRLNRVTQRPPGSVFEWNGNRNFSQEKSKLFLEIAYAVRTPQGVLLREPSGRVVNLRLFRHLDTDRNGRLSAGELLPQLQAENKVEELIRQADANQDQELDLEEWKTTSECWIDPVYYFKRIDKNFDARLDPAELAGDSGFHRDLAPYLIPAFDEDKDGVLSLYEYMNTPITNPVVKWHVERKDRNNDGKLSRLEFNWSTGQLGMSLIKDYFDKLDLNQDQHLDQREFIVKFDLSRAPRDLVFQSLDQNDDGRLSIDEVFAATQEIVRFKNNIHYQRVRTKFEKEFKALDLDHDESLNLAEFQEKTAVVMLPPYSYSPRMIDHFKRHVPTPQKKYVPGMVLTINVLLFIFVVIYFVRVKLKNRAES</sequence>
<proteinExistence type="predicted"/>
<feature type="domain" description="EF-hand" evidence="7">
    <location>
        <begin position="51"/>
        <end position="86"/>
    </location>
</feature>
<evidence type="ECO:0000256" key="1">
    <source>
        <dbReference type="ARBA" id="ARBA00004613"/>
    </source>
</evidence>
<keyword evidence="3" id="KW-1015">Disulfide bond</keyword>
<gene>
    <name evidence="8" type="ORF">F1728_19845</name>
</gene>
<dbReference type="Proteomes" id="UP000427281">
    <property type="component" value="Chromosome"/>
</dbReference>
<feature type="domain" description="EF-hand" evidence="7">
    <location>
        <begin position="393"/>
        <end position="428"/>
    </location>
</feature>
<dbReference type="PROSITE" id="PS00018">
    <property type="entry name" value="EF_HAND_1"/>
    <property type="match status" value="8"/>
</dbReference>
<dbReference type="InterPro" id="IPR019577">
    <property type="entry name" value="SPARC/Testican_Ca-bd-dom"/>
</dbReference>
<dbReference type="InterPro" id="IPR002048">
    <property type="entry name" value="EF_hand_dom"/>
</dbReference>
<dbReference type="SMART" id="SM00054">
    <property type="entry name" value="EFh"/>
    <property type="match status" value="11"/>
</dbReference>
<keyword evidence="9" id="KW-1185">Reference proteome</keyword>
<dbReference type="PROSITE" id="PS50222">
    <property type="entry name" value="EF_HAND_2"/>
    <property type="match status" value="2"/>
</dbReference>
<dbReference type="KEGG" id="gim:F1728_19845"/>
<dbReference type="GO" id="GO:0005509">
    <property type="term" value="F:calcium ion binding"/>
    <property type="evidence" value="ECO:0007669"/>
    <property type="project" value="InterPro"/>
</dbReference>
<protein>
    <recommendedName>
        <fullName evidence="7">EF-hand domain-containing protein</fullName>
    </recommendedName>
</protein>
<organism evidence="8 9">
    <name type="scientific">Gimesia benthica</name>
    <dbReference type="NCBI Taxonomy" id="2608982"/>
    <lineage>
        <taxon>Bacteria</taxon>
        <taxon>Pseudomonadati</taxon>
        <taxon>Planctomycetota</taxon>
        <taxon>Planctomycetia</taxon>
        <taxon>Planctomycetales</taxon>
        <taxon>Planctomycetaceae</taxon>
        <taxon>Gimesia</taxon>
    </lineage>
</organism>
<evidence type="ECO:0000256" key="4">
    <source>
        <dbReference type="ARBA" id="ARBA00023180"/>
    </source>
</evidence>
<feature type="region of interest" description="Disordered" evidence="5">
    <location>
        <begin position="483"/>
        <end position="529"/>
    </location>
</feature>
<evidence type="ECO:0000313" key="8">
    <source>
        <dbReference type="EMBL" id="QGQ24800.1"/>
    </source>
</evidence>
<comment type="subcellular location">
    <subcellularLocation>
        <location evidence="1">Secreted</location>
    </subcellularLocation>
</comment>
<keyword evidence="6" id="KW-1133">Transmembrane helix</keyword>
<evidence type="ECO:0000256" key="6">
    <source>
        <dbReference type="SAM" id="Phobius"/>
    </source>
</evidence>
<dbReference type="Pfam" id="PF13202">
    <property type="entry name" value="EF-hand_5"/>
    <property type="match status" value="2"/>
</dbReference>
<dbReference type="PANTHER" id="PTHR10827:SF85">
    <property type="entry name" value="CALCIUM-BINDING PROTEIN"/>
    <property type="match status" value="1"/>
</dbReference>